<organism evidence="1 2">
    <name type="scientific">Streptomyces rhizosphaericus</name>
    <dbReference type="NCBI Taxonomy" id="114699"/>
    <lineage>
        <taxon>Bacteria</taxon>
        <taxon>Bacillati</taxon>
        <taxon>Actinomycetota</taxon>
        <taxon>Actinomycetes</taxon>
        <taxon>Kitasatosporales</taxon>
        <taxon>Streptomycetaceae</taxon>
        <taxon>Streptomyces</taxon>
        <taxon>Streptomyces violaceusniger group</taxon>
    </lineage>
</organism>
<dbReference type="RefSeq" id="WP_164429373.1">
    <property type="nucleotide sequence ID" value="NZ_JAAIKT010000024.1"/>
</dbReference>
<keyword evidence="2" id="KW-1185">Reference proteome</keyword>
<reference evidence="1" key="1">
    <citation type="submission" date="2020-02" db="EMBL/GenBank/DDBJ databases">
        <title>A new Streptomyces sp. for controlling soil-borne diseases.</title>
        <authorList>
            <person name="Li X."/>
            <person name="Tian Y."/>
            <person name="Gao K."/>
        </authorList>
    </citation>
    <scope>NUCLEOTIDE SEQUENCE [LARGE SCALE GENOMIC DNA]</scope>
    <source>
        <strain evidence="1">0250</strain>
    </source>
</reference>
<name>A0A6G4AIY6_9ACTN</name>
<dbReference type="EMBL" id="JAAIKT010000024">
    <property type="protein sequence ID" value="NEW72764.1"/>
    <property type="molecule type" value="Genomic_DNA"/>
</dbReference>
<accession>A0A6G4AIY6</accession>
<dbReference type="AlphaFoldDB" id="A0A6G4AIY6"/>
<sequence>MPSLPLAPGGQADAGEVAWTAPRPVMAAARGEAASRTDRALTVPEQAPTIGHRAPQGPDALWRLDLDIRTASIAHAAAQRDSALTGLAAQVTELAARHLGSGSA</sequence>
<evidence type="ECO:0000313" key="2">
    <source>
        <dbReference type="Proteomes" id="UP000476310"/>
    </source>
</evidence>
<protein>
    <submittedName>
        <fullName evidence="1">Uncharacterized protein</fullName>
    </submittedName>
</protein>
<dbReference type="Proteomes" id="UP000476310">
    <property type="component" value="Unassembled WGS sequence"/>
</dbReference>
<evidence type="ECO:0000313" key="1">
    <source>
        <dbReference type="EMBL" id="NEW72764.1"/>
    </source>
</evidence>
<comment type="caution">
    <text evidence="1">The sequence shown here is derived from an EMBL/GenBank/DDBJ whole genome shotgun (WGS) entry which is preliminary data.</text>
</comment>
<proteinExistence type="predicted"/>
<gene>
    <name evidence="1" type="ORF">G4H13_20785</name>
</gene>